<gene>
    <name evidence="3" type="ORF">JZ751_023971</name>
</gene>
<evidence type="ECO:0000256" key="2">
    <source>
        <dbReference type="SAM" id="Phobius"/>
    </source>
</evidence>
<feature type="non-terminal residue" evidence="3">
    <location>
        <position position="1"/>
    </location>
</feature>
<name>A0A8T2NJV8_9TELE</name>
<accession>A0A8T2NJV8</accession>
<dbReference type="Proteomes" id="UP000824540">
    <property type="component" value="Unassembled WGS sequence"/>
</dbReference>
<feature type="region of interest" description="Disordered" evidence="1">
    <location>
        <begin position="54"/>
        <end position="86"/>
    </location>
</feature>
<organism evidence="3 4">
    <name type="scientific">Albula glossodonta</name>
    <name type="common">roundjaw bonefish</name>
    <dbReference type="NCBI Taxonomy" id="121402"/>
    <lineage>
        <taxon>Eukaryota</taxon>
        <taxon>Metazoa</taxon>
        <taxon>Chordata</taxon>
        <taxon>Craniata</taxon>
        <taxon>Vertebrata</taxon>
        <taxon>Euteleostomi</taxon>
        <taxon>Actinopterygii</taxon>
        <taxon>Neopterygii</taxon>
        <taxon>Teleostei</taxon>
        <taxon>Albuliformes</taxon>
        <taxon>Albulidae</taxon>
        <taxon>Albula</taxon>
    </lineage>
</organism>
<feature type="transmembrane region" description="Helical" evidence="2">
    <location>
        <begin position="32"/>
        <end position="52"/>
    </location>
</feature>
<dbReference type="AlphaFoldDB" id="A0A8T2NJV8"/>
<proteinExistence type="predicted"/>
<feature type="compositionally biased region" description="Polar residues" evidence="1">
    <location>
        <begin position="75"/>
        <end position="86"/>
    </location>
</feature>
<reference evidence="3" key="1">
    <citation type="thesis" date="2021" institute="BYU ScholarsArchive" country="Provo, UT, USA">
        <title>Applications of and Algorithms for Genome Assembly and Genomic Analyses with an Emphasis on Marine Teleosts.</title>
        <authorList>
            <person name="Pickett B.D."/>
        </authorList>
    </citation>
    <scope>NUCLEOTIDE SEQUENCE</scope>
    <source>
        <strain evidence="3">HI-2016</strain>
    </source>
</reference>
<protein>
    <submittedName>
        <fullName evidence="3">Uncharacterized protein</fullName>
    </submittedName>
</protein>
<keyword evidence="4" id="KW-1185">Reference proteome</keyword>
<sequence length="86" mass="9672">MFFIQWIYTAYDYLTQIGDDLLHNNWREMMPLLSLIFSALFILCGTVIIQAFSDSSEDKHSKPKAKDGPKAENGSPGSAGTSRQEQ</sequence>
<keyword evidence="2" id="KW-1133">Transmembrane helix</keyword>
<keyword evidence="2" id="KW-0812">Transmembrane</keyword>
<evidence type="ECO:0000313" key="3">
    <source>
        <dbReference type="EMBL" id="KAG9339271.1"/>
    </source>
</evidence>
<evidence type="ECO:0000256" key="1">
    <source>
        <dbReference type="SAM" id="MobiDB-lite"/>
    </source>
</evidence>
<keyword evidence="2" id="KW-0472">Membrane</keyword>
<evidence type="ECO:0000313" key="4">
    <source>
        <dbReference type="Proteomes" id="UP000824540"/>
    </source>
</evidence>
<feature type="compositionally biased region" description="Basic and acidic residues" evidence="1">
    <location>
        <begin position="56"/>
        <end position="70"/>
    </location>
</feature>
<dbReference type="EMBL" id="JAFBMS010000056">
    <property type="protein sequence ID" value="KAG9339271.1"/>
    <property type="molecule type" value="Genomic_DNA"/>
</dbReference>
<comment type="caution">
    <text evidence="3">The sequence shown here is derived from an EMBL/GenBank/DDBJ whole genome shotgun (WGS) entry which is preliminary data.</text>
</comment>